<dbReference type="InParanoid" id="A0A0V0YZE4"/>
<dbReference type="Proteomes" id="UP000054776">
    <property type="component" value="Unassembled WGS sequence"/>
</dbReference>
<dbReference type="AlphaFoldDB" id="A0A0V0YZE4"/>
<proteinExistence type="predicted"/>
<evidence type="ECO:0000256" key="1">
    <source>
        <dbReference type="SAM" id="Phobius"/>
    </source>
</evidence>
<keyword evidence="1" id="KW-1133">Transmembrane helix</keyword>
<gene>
    <name evidence="2" type="ORF">T01_5953</name>
</gene>
<keyword evidence="3" id="KW-1185">Reference proteome</keyword>
<feature type="non-terminal residue" evidence="2">
    <location>
        <position position="1"/>
    </location>
</feature>
<dbReference type="EMBL" id="JYDH01003572">
    <property type="protein sequence ID" value="KRY05584.1"/>
    <property type="molecule type" value="Genomic_DNA"/>
</dbReference>
<organism evidence="2 3">
    <name type="scientific">Trichinella spiralis</name>
    <name type="common">Trichina worm</name>
    <dbReference type="NCBI Taxonomy" id="6334"/>
    <lineage>
        <taxon>Eukaryota</taxon>
        <taxon>Metazoa</taxon>
        <taxon>Ecdysozoa</taxon>
        <taxon>Nematoda</taxon>
        <taxon>Enoplea</taxon>
        <taxon>Dorylaimia</taxon>
        <taxon>Trichinellida</taxon>
        <taxon>Trichinellidae</taxon>
        <taxon>Trichinella</taxon>
    </lineage>
</organism>
<accession>A0A0V0YZE4</accession>
<evidence type="ECO:0000313" key="3">
    <source>
        <dbReference type="Proteomes" id="UP000054776"/>
    </source>
</evidence>
<keyword evidence="1" id="KW-0812">Transmembrane</keyword>
<sequence length="30" mass="3290">LTALRILIYCNPFAAVLCLTLPLKGIVRFG</sequence>
<reference evidence="2 3" key="1">
    <citation type="submission" date="2015-01" db="EMBL/GenBank/DDBJ databases">
        <title>Evolution of Trichinella species and genotypes.</title>
        <authorList>
            <person name="Korhonen P.K."/>
            <person name="Edoardo P."/>
            <person name="Giuseppe L.R."/>
            <person name="Gasser R.B."/>
        </authorList>
    </citation>
    <scope>NUCLEOTIDE SEQUENCE [LARGE SCALE GENOMIC DNA]</scope>
    <source>
        <strain evidence="2">ISS3</strain>
    </source>
</reference>
<comment type="caution">
    <text evidence="2">The sequence shown here is derived from an EMBL/GenBank/DDBJ whole genome shotgun (WGS) entry which is preliminary data.</text>
</comment>
<protein>
    <submittedName>
        <fullName evidence="2">Uncharacterized protein</fullName>
    </submittedName>
</protein>
<evidence type="ECO:0000313" key="2">
    <source>
        <dbReference type="EMBL" id="KRY05584.1"/>
    </source>
</evidence>
<feature type="transmembrane region" description="Helical" evidence="1">
    <location>
        <begin position="6"/>
        <end position="27"/>
    </location>
</feature>
<keyword evidence="1" id="KW-0472">Membrane</keyword>
<name>A0A0V0YZE4_TRISP</name>